<evidence type="ECO:0000313" key="2">
    <source>
        <dbReference type="Proteomes" id="UP001497444"/>
    </source>
</evidence>
<keyword evidence="2" id="KW-1185">Reference proteome</keyword>
<accession>A0ABP0WXK2</accession>
<sequence>MKLPIQGPLRIADFGCSTGSNSFIMKCILQRYEAGEAAGHAMMRETLAFFIDLPGNDFNNLIQQLPPKVEDGLDQ</sequence>
<dbReference type="Pfam" id="PF03492">
    <property type="entry name" value="Methyltransf_7"/>
    <property type="match status" value="1"/>
</dbReference>
<organism evidence="1 2">
    <name type="scientific">Sphagnum jensenii</name>
    <dbReference type="NCBI Taxonomy" id="128206"/>
    <lineage>
        <taxon>Eukaryota</taxon>
        <taxon>Viridiplantae</taxon>
        <taxon>Streptophyta</taxon>
        <taxon>Embryophyta</taxon>
        <taxon>Bryophyta</taxon>
        <taxon>Sphagnophytina</taxon>
        <taxon>Sphagnopsida</taxon>
        <taxon>Sphagnales</taxon>
        <taxon>Sphagnaceae</taxon>
        <taxon>Sphagnum</taxon>
    </lineage>
</organism>
<dbReference type="EMBL" id="OZ020099">
    <property type="protein sequence ID" value="CAK9271580.1"/>
    <property type="molecule type" value="Genomic_DNA"/>
</dbReference>
<reference evidence="1" key="1">
    <citation type="submission" date="2024-02" db="EMBL/GenBank/DDBJ databases">
        <authorList>
            <consortium name="ELIXIR-Norway"/>
            <consortium name="Elixir Norway"/>
        </authorList>
    </citation>
    <scope>NUCLEOTIDE SEQUENCE</scope>
</reference>
<dbReference type="InterPro" id="IPR005299">
    <property type="entry name" value="MeTrfase_7"/>
</dbReference>
<dbReference type="Gene3D" id="3.40.50.150">
    <property type="entry name" value="Vaccinia Virus protein VP39"/>
    <property type="match status" value="1"/>
</dbReference>
<name>A0ABP0WXK2_9BRYO</name>
<evidence type="ECO:0000313" key="1">
    <source>
        <dbReference type="EMBL" id="CAK9271580.1"/>
    </source>
</evidence>
<dbReference type="SUPFAM" id="SSF53335">
    <property type="entry name" value="S-adenosyl-L-methionine-dependent methyltransferases"/>
    <property type="match status" value="1"/>
</dbReference>
<dbReference type="InterPro" id="IPR029063">
    <property type="entry name" value="SAM-dependent_MTases_sf"/>
</dbReference>
<gene>
    <name evidence="1" type="ORF">CSSPJE1EN1_LOCUS17058</name>
</gene>
<dbReference type="Proteomes" id="UP001497444">
    <property type="component" value="Chromosome 4"/>
</dbReference>
<proteinExistence type="predicted"/>
<protein>
    <submittedName>
        <fullName evidence="1">Uncharacterized protein</fullName>
    </submittedName>
</protein>